<feature type="region of interest" description="Disordered" evidence="1">
    <location>
        <begin position="504"/>
        <end position="559"/>
    </location>
</feature>
<dbReference type="OrthoDB" id="5244495at2759"/>
<dbReference type="EMBL" id="JAGPXD010000003">
    <property type="protein sequence ID" value="KAH7362639.1"/>
    <property type="molecule type" value="Genomic_DNA"/>
</dbReference>
<keyword evidence="3" id="KW-1185">Reference proteome</keyword>
<comment type="caution">
    <text evidence="2">The sequence shown here is derived from an EMBL/GenBank/DDBJ whole genome shotgun (WGS) entry which is preliminary data.</text>
</comment>
<feature type="region of interest" description="Disordered" evidence="1">
    <location>
        <begin position="354"/>
        <end position="445"/>
    </location>
</feature>
<reference evidence="2" key="1">
    <citation type="journal article" date="2021" name="Nat. Commun.">
        <title>Genetic determinants of endophytism in the Arabidopsis root mycobiome.</title>
        <authorList>
            <person name="Mesny F."/>
            <person name="Miyauchi S."/>
            <person name="Thiergart T."/>
            <person name="Pickel B."/>
            <person name="Atanasova L."/>
            <person name="Karlsson M."/>
            <person name="Huettel B."/>
            <person name="Barry K.W."/>
            <person name="Haridas S."/>
            <person name="Chen C."/>
            <person name="Bauer D."/>
            <person name="Andreopoulos W."/>
            <person name="Pangilinan J."/>
            <person name="LaButti K."/>
            <person name="Riley R."/>
            <person name="Lipzen A."/>
            <person name="Clum A."/>
            <person name="Drula E."/>
            <person name="Henrissat B."/>
            <person name="Kohler A."/>
            <person name="Grigoriev I.V."/>
            <person name="Martin F.M."/>
            <person name="Hacquard S."/>
        </authorList>
    </citation>
    <scope>NUCLEOTIDE SEQUENCE</scope>
    <source>
        <strain evidence="2">MPI-CAGE-AT-0016</strain>
    </source>
</reference>
<sequence length="559" mass="62384">MGGKLWSALEERVFWTVIVPMAAQGREAPTQSAFAELVPRMIAMGEPDRRNYNEAILYEHWHLNAVQMTFSPNGRMHALRWIRDEPARCLALGMRSRYNIVNGTITTDKGEVIKLPAGSASNAIANHNQSLASRPRSAAPTPSSQAPNNPDSINQPLSGQTSGPQAPSTQAPNIQLQMSKLPDFQLLAVVHSVLRLSILAIQDIRLPVYQLLVLILSILRLSVLRFQVIRLPVLRLPVLQLLALGLLPHVFSYSHGGPNNFGSYGPAHGFGPYGQSPIAGYSYGQARALPSPTAPPPASTRGTNRLSIQTLLSQPEEAHENSDTMFISARDLFDEADEKKKAIAAKQEAALHSIETGSAKKARPDKPKYVVYFGPDDHGQAKPASTPPPNGTKGKGAKKFTIFKHESVDSQHQRHGDNSEALSKPAAQSSHLPLVPQHRPQRPDLAQDNARWEREIHDNAAEMRRLQERNSQLARLSWENMAYHHPPQPLAVWRPAPSGYYDHREYPVGGYQSPGPYQDPGYYHRGPAPGSYYGRDSEEERREEERREMERRRYYQREQ</sequence>
<feature type="compositionally biased region" description="Basic and acidic residues" evidence="1">
    <location>
        <begin position="403"/>
        <end position="418"/>
    </location>
</feature>
<feature type="compositionally biased region" description="Basic and acidic residues" evidence="1">
    <location>
        <begin position="535"/>
        <end position="559"/>
    </location>
</feature>
<proteinExistence type="predicted"/>
<dbReference type="Proteomes" id="UP000813385">
    <property type="component" value="Unassembled WGS sequence"/>
</dbReference>
<evidence type="ECO:0000313" key="2">
    <source>
        <dbReference type="EMBL" id="KAH7362639.1"/>
    </source>
</evidence>
<dbReference type="AlphaFoldDB" id="A0A8K0X3X5"/>
<accession>A0A8K0X3X5</accession>
<feature type="compositionally biased region" description="Polar residues" evidence="1">
    <location>
        <begin position="151"/>
        <end position="171"/>
    </location>
</feature>
<feature type="compositionally biased region" description="Low complexity" evidence="1">
    <location>
        <begin position="129"/>
        <end position="150"/>
    </location>
</feature>
<organism evidence="2 3">
    <name type="scientific">Plectosphaerella cucumerina</name>
    <dbReference type="NCBI Taxonomy" id="40658"/>
    <lineage>
        <taxon>Eukaryota</taxon>
        <taxon>Fungi</taxon>
        <taxon>Dikarya</taxon>
        <taxon>Ascomycota</taxon>
        <taxon>Pezizomycotina</taxon>
        <taxon>Sordariomycetes</taxon>
        <taxon>Hypocreomycetidae</taxon>
        <taxon>Glomerellales</taxon>
        <taxon>Plectosphaerellaceae</taxon>
        <taxon>Plectosphaerella</taxon>
    </lineage>
</organism>
<protein>
    <submittedName>
        <fullName evidence="2">Uncharacterized protein</fullName>
    </submittedName>
</protein>
<name>A0A8K0X3X5_9PEZI</name>
<evidence type="ECO:0000313" key="3">
    <source>
        <dbReference type="Proteomes" id="UP000813385"/>
    </source>
</evidence>
<evidence type="ECO:0000256" key="1">
    <source>
        <dbReference type="SAM" id="MobiDB-lite"/>
    </source>
</evidence>
<feature type="region of interest" description="Disordered" evidence="1">
    <location>
        <begin position="129"/>
        <end position="171"/>
    </location>
</feature>
<gene>
    <name evidence="2" type="ORF">B0T11DRAFT_352549</name>
</gene>